<name>A0ABX0Q196_9GAMM</name>
<evidence type="ECO:0000256" key="1">
    <source>
        <dbReference type="SAM" id="MobiDB-lite"/>
    </source>
</evidence>
<keyword evidence="3" id="KW-1185">Reference proteome</keyword>
<evidence type="ECO:0008006" key="4">
    <source>
        <dbReference type="Google" id="ProtNLM"/>
    </source>
</evidence>
<proteinExistence type="predicted"/>
<accession>A0ABX0Q196</accession>
<protein>
    <recommendedName>
        <fullName evidence="4">Ribosomally synthesized peptide with nif11-like leader</fullName>
    </recommendedName>
</protein>
<dbReference type="EMBL" id="JAAQQR010000001">
    <property type="protein sequence ID" value="NID03526.1"/>
    <property type="molecule type" value="Genomic_DNA"/>
</dbReference>
<feature type="compositionally biased region" description="Polar residues" evidence="1">
    <location>
        <begin position="91"/>
        <end position="101"/>
    </location>
</feature>
<dbReference type="Proteomes" id="UP001429601">
    <property type="component" value="Unassembled WGS sequence"/>
</dbReference>
<evidence type="ECO:0000313" key="2">
    <source>
        <dbReference type="EMBL" id="NID03526.1"/>
    </source>
</evidence>
<comment type="caution">
    <text evidence="2">The sequence shown here is derived from an EMBL/GenBank/DDBJ whole genome shotgun (WGS) entry which is preliminary data.</text>
</comment>
<feature type="compositionally biased region" description="Acidic residues" evidence="1">
    <location>
        <begin position="74"/>
        <end position="86"/>
    </location>
</feature>
<gene>
    <name evidence="2" type="ORF">HBF26_01400</name>
</gene>
<reference evidence="2 3" key="1">
    <citation type="journal article" date="2011" name="Curr. Microbiol.">
        <title>Luteibacter jiangsuensis sp. nov.: a methamidophos-degrading bacterium isolated from a methamidophos-manufacturing factory.</title>
        <authorList>
            <person name="Wang L."/>
            <person name="Wang G.L."/>
            <person name="Li S.P."/>
            <person name="Jiang J.D."/>
        </authorList>
    </citation>
    <scope>NUCLEOTIDE SEQUENCE [LARGE SCALE GENOMIC DNA]</scope>
    <source>
        <strain evidence="2 3">CGMCC 1.10133</strain>
    </source>
</reference>
<organism evidence="2 3">
    <name type="scientific">Luteibacter jiangsuensis</name>
    <dbReference type="NCBI Taxonomy" id="637577"/>
    <lineage>
        <taxon>Bacteria</taxon>
        <taxon>Pseudomonadati</taxon>
        <taxon>Pseudomonadota</taxon>
        <taxon>Gammaproteobacteria</taxon>
        <taxon>Lysobacterales</taxon>
        <taxon>Rhodanobacteraceae</taxon>
        <taxon>Luteibacter</taxon>
    </lineage>
</organism>
<feature type="region of interest" description="Disordered" evidence="1">
    <location>
        <begin position="61"/>
        <end position="101"/>
    </location>
</feature>
<sequence length="101" mass="10620">MGKVIEFLARVGSDASLRHASADAIRTALLEAGVDDVAFGAALSTNDGDALRALFGQREYVSSQLPDSPAREEDPFDGEDDDDTEAPPENISRTPSADPTG</sequence>
<evidence type="ECO:0000313" key="3">
    <source>
        <dbReference type="Proteomes" id="UP001429601"/>
    </source>
</evidence>
<dbReference type="RefSeq" id="WP_167122339.1">
    <property type="nucleotide sequence ID" value="NZ_JAAQQR010000001.1"/>
</dbReference>